<dbReference type="Gene3D" id="3.30.420.10">
    <property type="entry name" value="Ribonuclease H-like superfamily/Ribonuclease H"/>
    <property type="match status" value="1"/>
</dbReference>
<dbReference type="PANTHER" id="PTHR13620:SF104">
    <property type="entry name" value="EXONUCLEASE 3'-5' DOMAIN-CONTAINING PROTEIN 2"/>
    <property type="match status" value="1"/>
</dbReference>
<dbReference type="InterPro" id="IPR012337">
    <property type="entry name" value="RNaseH-like_sf"/>
</dbReference>
<dbReference type="PANTHER" id="PTHR13620">
    <property type="entry name" value="3-5 EXONUCLEASE"/>
    <property type="match status" value="1"/>
</dbReference>
<reference evidence="5 6" key="1">
    <citation type="submission" date="2024-07" db="EMBL/GenBank/DDBJ databases">
        <title>Section-level genome sequencing and comparative genomics of Aspergillus sections Usti and Cavernicolus.</title>
        <authorList>
            <consortium name="Lawrence Berkeley National Laboratory"/>
            <person name="Nybo J.L."/>
            <person name="Vesth T.C."/>
            <person name="Theobald S."/>
            <person name="Frisvad J.C."/>
            <person name="Larsen T.O."/>
            <person name="Kjaerboelling I."/>
            <person name="Rothschild-Mancinelli K."/>
            <person name="Lyhne E.K."/>
            <person name="Kogle M.E."/>
            <person name="Barry K."/>
            <person name="Clum A."/>
            <person name="Na H."/>
            <person name="Ledsgaard L."/>
            <person name="Lin J."/>
            <person name="Lipzen A."/>
            <person name="Kuo A."/>
            <person name="Riley R."/>
            <person name="Mondo S."/>
            <person name="Labutti K."/>
            <person name="Haridas S."/>
            <person name="Pangalinan J."/>
            <person name="Salamov A.A."/>
            <person name="Simmons B.A."/>
            <person name="Magnuson J.K."/>
            <person name="Chen J."/>
            <person name="Drula E."/>
            <person name="Henrissat B."/>
            <person name="Wiebenga A."/>
            <person name="Lubbers R.J."/>
            <person name="Gomes A.C."/>
            <person name="Makela M.R."/>
            <person name="Stajich J."/>
            <person name="Grigoriev I.V."/>
            <person name="Mortensen U.H."/>
            <person name="De Vries R.P."/>
            <person name="Baker S.E."/>
            <person name="Andersen M.R."/>
        </authorList>
    </citation>
    <scope>NUCLEOTIDE SEQUENCE [LARGE SCALE GENOMIC DNA]</scope>
    <source>
        <strain evidence="5 6">CBS 588.65</strain>
    </source>
</reference>
<evidence type="ECO:0000256" key="1">
    <source>
        <dbReference type="ARBA" id="ARBA00022722"/>
    </source>
</evidence>
<dbReference type="CDD" id="cd06141">
    <property type="entry name" value="WRN_exo"/>
    <property type="match status" value="1"/>
</dbReference>
<feature type="domain" description="3'-5' exonuclease" evidence="4">
    <location>
        <begin position="109"/>
        <end position="267"/>
    </location>
</feature>
<gene>
    <name evidence="5" type="ORF">BJX63DRAFT_410980</name>
</gene>
<evidence type="ECO:0000259" key="4">
    <source>
        <dbReference type="Pfam" id="PF01612"/>
    </source>
</evidence>
<protein>
    <submittedName>
        <fullName evidence="5">Ribonuclease H-like domain-containing protein</fullName>
    </submittedName>
</protein>
<evidence type="ECO:0000256" key="2">
    <source>
        <dbReference type="ARBA" id="ARBA00022801"/>
    </source>
</evidence>
<organism evidence="5 6">
    <name type="scientific">Aspergillus granulosus</name>
    <dbReference type="NCBI Taxonomy" id="176169"/>
    <lineage>
        <taxon>Eukaryota</taxon>
        <taxon>Fungi</taxon>
        <taxon>Dikarya</taxon>
        <taxon>Ascomycota</taxon>
        <taxon>Pezizomycotina</taxon>
        <taxon>Eurotiomycetes</taxon>
        <taxon>Eurotiomycetidae</taxon>
        <taxon>Eurotiales</taxon>
        <taxon>Aspergillaceae</taxon>
        <taxon>Aspergillus</taxon>
        <taxon>Aspergillus subgen. Nidulantes</taxon>
    </lineage>
</organism>
<evidence type="ECO:0000313" key="6">
    <source>
        <dbReference type="Proteomes" id="UP001610334"/>
    </source>
</evidence>
<dbReference type="InterPro" id="IPR051132">
    <property type="entry name" value="3-5_Exonuclease_domain"/>
</dbReference>
<keyword evidence="6" id="KW-1185">Reference proteome</keyword>
<dbReference type="SUPFAM" id="SSF53098">
    <property type="entry name" value="Ribonuclease H-like"/>
    <property type="match status" value="1"/>
</dbReference>
<dbReference type="EMBL" id="JBFXLT010000128">
    <property type="protein sequence ID" value="KAL2807854.1"/>
    <property type="molecule type" value="Genomic_DNA"/>
</dbReference>
<evidence type="ECO:0000256" key="3">
    <source>
        <dbReference type="SAM" id="MobiDB-lite"/>
    </source>
</evidence>
<dbReference type="Proteomes" id="UP001610334">
    <property type="component" value="Unassembled WGS sequence"/>
</dbReference>
<keyword evidence="1" id="KW-0540">Nuclease</keyword>
<dbReference type="Pfam" id="PF01612">
    <property type="entry name" value="DNA_pol_A_exo1"/>
    <property type="match status" value="1"/>
</dbReference>
<name>A0ABR4GXZ3_9EURO</name>
<feature type="compositionally biased region" description="Polar residues" evidence="3">
    <location>
        <begin position="57"/>
        <end position="86"/>
    </location>
</feature>
<proteinExistence type="predicted"/>
<evidence type="ECO:0000313" key="5">
    <source>
        <dbReference type="EMBL" id="KAL2807854.1"/>
    </source>
</evidence>
<dbReference type="InterPro" id="IPR002562">
    <property type="entry name" value="3'-5'_exonuclease_dom"/>
</dbReference>
<comment type="caution">
    <text evidence="5">The sequence shown here is derived from an EMBL/GenBank/DDBJ whole genome shotgun (WGS) entry which is preliminary data.</text>
</comment>
<accession>A0ABR4GXZ3</accession>
<sequence>MGKCMTRSLKTSENAARFLSSWSWTRPGLAATGKSQHGDSSNSKNESLQPGSLKGQADSSLTSQSTAKFPLVSSQASSPDSKPTNDISSEFWSHRLFKSRSGDEIAVHYCQTLESTEQVAQLFLNDTLLGFDMEWQPEASRYDSIQDNVSLIQLANRDRIALFHISKFQSGETREHLVSPTLKRILESPDITKAGVAIRSDSTRLRTFLGINPRGTFELSHLYRLVKYFHQPSEINKRLVGMSKQVDEHFGLPLMKDRSVRCSNWSSSLTDSQVHCEFLLETYHL</sequence>
<dbReference type="InterPro" id="IPR036397">
    <property type="entry name" value="RNaseH_sf"/>
</dbReference>
<feature type="region of interest" description="Disordered" evidence="3">
    <location>
        <begin position="29"/>
        <end position="86"/>
    </location>
</feature>
<feature type="compositionally biased region" description="Polar residues" evidence="3">
    <location>
        <begin position="33"/>
        <end position="50"/>
    </location>
</feature>
<keyword evidence="2" id="KW-0378">Hydrolase</keyword>